<feature type="region of interest" description="Disordered" evidence="1">
    <location>
        <begin position="219"/>
        <end position="253"/>
    </location>
</feature>
<dbReference type="InterPro" id="IPR040387">
    <property type="entry name" value="RIN4/NOI4"/>
</dbReference>
<evidence type="ECO:0000313" key="3">
    <source>
        <dbReference type="EnsemblPlants" id="MELO3C021057.2.1"/>
    </source>
</evidence>
<dbReference type="InterPro" id="IPR008700">
    <property type="entry name" value="TypeIII_avirulence_cleave"/>
</dbReference>
<feature type="compositionally biased region" description="Polar residues" evidence="1">
    <location>
        <begin position="231"/>
        <end position="241"/>
    </location>
</feature>
<dbReference type="EnsemblPlants" id="MELO3C021057.2.1">
    <property type="protein sequence ID" value="MELO3C021057.2.1"/>
    <property type="gene ID" value="MELO3C021057.2"/>
</dbReference>
<feature type="region of interest" description="Disordered" evidence="1">
    <location>
        <begin position="27"/>
        <end position="158"/>
    </location>
</feature>
<dbReference type="PANTHER" id="PTHR33159">
    <property type="entry name" value="RPM1-INTERACTING PROTEIN 4 (RIN4) FAMILY PROTEIN"/>
    <property type="match status" value="1"/>
</dbReference>
<accession>A0A9I9DND8</accession>
<evidence type="ECO:0000256" key="1">
    <source>
        <dbReference type="SAM" id="MobiDB-lite"/>
    </source>
</evidence>
<dbReference type="AlphaFoldDB" id="A0A9I9DND8"/>
<protein>
    <recommendedName>
        <fullName evidence="2">RIN4 pathogenic type III effector avirulence factor Avr cleavage site domain-containing protein</fullName>
    </recommendedName>
</protein>
<reference evidence="3" key="1">
    <citation type="submission" date="2023-03" db="UniProtKB">
        <authorList>
            <consortium name="EnsemblPlants"/>
        </authorList>
    </citation>
    <scope>IDENTIFICATION</scope>
</reference>
<dbReference type="PANTHER" id="PTHR33159:SF6">
    <property type="entry name" value="RPM1-INTERACTING PROTEIN 4"/>
    <property type="match status" value="1"/>
</dbReference>
<dbReference type="GO" id="GO:0005886">
    <property type="term" value="C:plasma membrane"/>
    <property type="evidence" value="ECO:0007669"/>
    <property type="project" value="TreeGrafter"/>
</dbReference>
<feature type="compositionally biased region" description="Basic and acidic residues" evidence="1">
    <location>
        <begin position="63"/>
        <end position="86"/>
    </location>
</feature>
<name>A0A9I9DND8_CUCME</name>
<dbReference type="Gramene" id="MELO3C021057.2.1">
    <property type="protein sequence ID" value="MELO3C021057.2.1"/>
    <property type="gene ID" value="MELO3C021057.2"/>
</dbReference>
<evidence type="ECO:0000259" key="2">
    <source>
        <dbReference type="Pfam" id="PF05627"/>
    </source>
</evidence>
<feature type="domain" description="RIN4 pathogenic type III effector avirulence factor Avr cleavage site" evidence="2">
    <location>
        <begin position="189"/>
        <end position="221"/>
    </location>
</feature>
<feature type="domain" description="RIN4 pathogenic type III effector avirulence factor Avr cleavage site" evidence="2">
    <location>
        <begin position="3"/>
        <end position="32"/>
    </location>
</feature>
<dbReference type="Pfam" id="PF05627">
    <property type="entry name" value="AvrRpt-cleavage"/>
    <property type="match status" value="2"/>
</dbReference>
<proteinExistence type="predicted"/>
<feature type="compositionally biased region" description="Basic and acidic residues" evidence="1">
    <location>
        <begin position="242"/>
        <end position="253"/>
    </location>
</feature>
<sequence length="253" mass="27923">MAQRSHVPAFGNWESEGNVPYTVFFDKARKGRGGGPIRNPNDPEEYPDILIDNSHEAPPSKPSLKDDTPPPKPTTHERRHSREDGGFRPYANSPGNRENPGRRQSGSDYSIDRSPLHRQAKPSARDSSMTEGKSFEGSYDNRGKTKTKNNSPDDSNICSPQISISVPIPIFYCLSFEMAVLNWVVVQPEGTAVPKFGSWDVNNPASADGFTHIFGKVREERLGPGTPPPQHSSSPYNNANNRRPDDSVKVKGV</sequence>
<organism evidence="3">
    <name type="scientific">Cucumis melo</name>
    <name type="common">Muskmelon</name>
    <dbReference type="NCBI Taxonomy" id="3656"/>
    <lineage>
        <taxon>Eukaryota</taxon>
        <taxon>Viridiplantae</taxon>
        <taxon>Streptophyta</taxon>
        <taxon>Embryophyta</taxon>
        <taxon>Tracheophyta</taxon>
        <taxon>Spermatophyta</taxon>
        <taxon>Magnoliopsida</taxon>
        <taxon>eudicotyledons</taxon>
        <taxon>Gunneridae</taxon>
        <taxon>Pentapetalae</taxon>
        <taxon>rosids</taxon>
        <taxon>fabids</taxon>
        <taxon>Cucurbitales</taxon>
        <taxon>Cucurbitaceae</taxon>
        <taxon>Benincaseae</taxon>
        <taxon>Cucumis</taxon>
    </lineage>
</organism>